<dbReference type="AlphaFoldDB" id="A0A2K3DPX1"/>
<gene>
    <name evidence="4" type="ORF">CHLRE_06g285401v5</name>
</gene>
<dbReference type="Gene3D" id="4.10.520.10">
    <property type="entry name" value="IHF-like DNA-binding proteins"/>
    <property type="match status" value="1"/>
</dbReference>
<dbReference type="Gramene" id="PNW82595">
    <property type="protein sequence ID" value="PNW82595"/>
    <property type="gene ID" value="CHLRE_06g285401v5"/>
</dbReference>
<feature type="region of interest" description="Disordered" evidence="3">
    <location>
        <begin position="128"/>
        <end position="178"/>
    </location>
</feature>
<dbReference type="RefSeq" id="XP_001695478.2">
    <property type="nucleotide sequence ID" value="XM_001695426.2"/>
</dbReference>
<accession>A0A2K3DPX1</accession>
<dbReference type="GO" id="GO:0003677">
    <property type="term" value="F:DNA binding"/>
    <property type="evidence" value="ECO:0000318"/>
    <property type="project" value="GO_Central"/>
</dbReference>
<dbReference type="ExpressionAtlas" id="A0A2K3DPX1">
    <property type="expression patterns" value="baseline and differential"/>
</dbReference>
<comment type="similarity">
    <text evidence="2">Belongs to the bacterial histone-like protein family.</text>
</comment>
<evidence type="ECO:0000256" key="2">
    <source>
        <dbReference type="RuleBase" id="RU003939"/>
    </source>
</evidence>
<evidence type="ECO:0000313" key="4">
    <source>
        <dbReference type="EMBL" id="PNW82595.1"/>
    </source>
</evidence>
<feature type="compositionally biased region" description="Low complexity" evidence="3">
    <location>
        <begin position="134"/>
        <end position="160"/>
    </location>
</feature>
<dbReference type="InterPro" id="IPR010992">
    <property type="entry name" value="IHF-like_DNA-bd_dom_sf"/>
</dbReference>
<sequence>MALLMRSQTLRPVSAVASRRVSVVVRAQAGAEKSASNTTGKAKLVEAIATEVGLTKDVAAKAFDSLIGGIEDALINGDRVTIVGFGTFEVRERAARQGRNPSTGAVLQIAASKAPVFKASVGLKDAVNGREPKPAAAKAAAAKAAAAKPAAPKPAAAKPAAPQPAAPKPAAPKPGPKK</sequence>
<dbReference type="Pfam" id="PF00216">
    <property type="entry name" value="Bac_DNA_binding"/>
    <property type="match status" value="1"/>
</dbReference>
<dbReference type="PROSITE" id="PS00045">
    <property type="entry name" value="HISTONE_LIKE"/>
    <property type="match status" value="1"/>
</dbReference>
<dbReference type="InParanoid" id="A0A2K3DPX1"/>
<feature type="compositionally biased region" description="Pro residues" evidence="3">
    <location>
        <begin position="161"/>
        <end position="178"/>
    </location>
</feature>
<evidence type="ECO:0000256" key="3">
    <source>
        <dbReference type="SAM" id="MobiDB-lite"/>
    </source>
</evidence>
<dbReference type="CDD" id="cd13831">
    <property type="entry name" value="HU"/>
    <property type="match status" value="1"/>
</dbReference>
<reference evidence="4 5" key="1">
    <citation type="journal article" date="2007" name="Science">
        <title>The Chlamydomonas genome reveals the evolution of key animal and plant functions.</title>
        <authorList>
            <person name="Merchant S.S."/>
            <person name="Prochnik S.E."/>
            <person name="Vallon O."/>
            <person name="Harris E.H."/>
            <person name="Karpowicz S.J."/>
            <person name="Witman G.B."/>
            <person name="Terry A."/>
            <person name="Salamov A."/>
            <person name="Fritz-Laylin L.K."/>
            <person name="Marechal-Drouard L."/>
            <person name="Marshall W.F."/>
            <person name="Qu L.H."/>
            <person name="Nelson D.R."/>
            <person name="Sanderfoot A.A."/>
            <person name="Spalding M.H."/>
            <person name="Kapitonov V.V."/>
            <person name="Ren Q."/>
            <person name="Ferris P."/>
            <person name="Lindquist E."/>
            <person name="Shapiro H."/>
            <person name="Lucas S.M."/>
            <person name="Grimwood J."/>
            <person name="Schmutz J."/>
            <person name="Cardol P."/>
            <person name="Cerutti H."/>
            <person name="Chanfreau G."/>
            <person name="Chen C.L."/>
            <person name="Cognat V."/>
            <person name="Croft M.T."/>
            <person name="Dent R."/>
            <person name="Dutcher S."/>
            <person name="Fernandez E."/>
            <person name="Fukuzawa H."/>
            <person name="Gonzalez-Ballester D."/>
            <person name="Gonzalez-Halphen D."/>
            <person name="Hallmann A."/>
            <person name="Hanikenne M."/>
            <person name="Hippler M."/>
            <person name="Inwood W."/>
            <person name="Jabbari K."/>
            <person name="Kalanon M."/>
            <person name="Kuras R."/>
            <person name="Lefebvre P.A."/>
            <person name="Lemaire S.D."/>
            <person name="Lobanov A.V."/>
            <person name="Lohr M."/>
            <person name="Manuell A."/>
            <person name="Meier I."/>
            <person name="Mets L."/>
            <person name="Mittag M."/>
            <person name="Mittelmeier T."/>
            <person name="Moroney J.V."/>
            <person name="Moseley J."/>
            <person name="Napoli C."/>
            <person name="Nedelcu A.M."/>
            <person name="Niyogi K."/>
            <person name="Novoselov S.V."/>
            <person name="Paulsen I.T."/>
            <person name="Pazour G."/>
            <person name="Purton S."/>
            <person name="Ral J.P."/>
            <person name="Riano-Pachon D.M."/>
            <person name="Riekhof W."/>
            <person name="Rymarquis L."/>
            <person name="Schroda M."/>
            <person name="Stern D."/>
            <person name="Umen J."/>
            <person name="Willows R."/>
            <person name="Wilson N."/>
            <person name="Zimmer S.L."/>
            <person name="Allmer J."/>
            <person name="Balk J."/>
            <person name="Bisova K."/>
            <person name="Chen C.J."/>
            <person name="Elias M."/>
            <person name="Gendler K."/>
            <person name="Hauser C."/>
            <person name="Lamb M.R."/>
            <person name="Ledford H."/>
            <person name="Long J.C."/>
            <person name="Minagawa J."/>
            <person name="Page M.D."/>
            <person name="Pan J."/>
            <person name="Pootakham W."/>
            <person name="Roje S."/>
            <person name="Rose A."/>
            <person name="Stahlberg E."/>
            <person name="Terauchi A.M."/>
            <person name="Yang P."/>
            <person name="Ball S."/>
            <person name="Bowler C."/>
            <person name="Dieckmann C.L."/>
            <person name="Gladyshev V.N."/>
            <person name="Green P."/>
            <person name="Jorgensen R."/>
            <person name="Mayfield S."/>
            <person name="Mueller-Roeber B."/>
            <person name="Rajamani S."/>
            <person name="Sayre R.T."/>
            <person name="Brokstein P."/>
            <person name="Dubchak I."/>
            <person name="Goodstein D."/>
            <person name="Hornick L."/>
            <person name="Huang Y.W."/>
            <person name="Jhaveri J."/>
            <person name="Luo Y."/>
            <person name="Martinez D."/>
            <person name="Ngau W.C."/>
            <person name="Otillar B."/>
            <person name="Poliakov A."/>
            <person name="Porter A."/>
            <person name="Szajkowski L."/>
            <person name="Werner G."/>
            <person name="Zhou K."/>
            <person name="Grigoriev I.V."/>
            <person name="Rokhsar D.S."/>
            <person name="Grossman A.R."/>
        </authorList>
    </citation>
    <scope>NUCLEOTIDE SEQUENCE [LARGE SCALE GENOMIC DNA]</scope>
    <source>
        <strain evidence="5">CC-503</strain>
    </source>
</reference>
<dbReference type="STRING" id="3055.A0A2K3DPX1"/>
<evidence type="ECO:0000313" key="5">
    <source>
        <dbReference type="Proteomes" id="UP000006906"/>
    </source>
</evidence>
<name>A0A2K3DPX1_CHLRE</name>
<dbReference type="Proteomes" id="UP000006906">
    <property type="component" value="Chromosome 6"/>
</dbReference>
<keyword evidence="5" id="KW-1185">Reference proteome</keyword>
<dbReference type="EMBL" id="CM008967">
    <property type="protein sequence ID" value="PNW82595.1"/>
    <property type="molecule type" value="Genomic_DNA"/>
</dbReference>
<dbReference type="PaxDb" id="3055-EDP01736"/>
<dbReference type="PANTHER" id="PTHR33175">
    <property type="entry name" value="DNA-BINDING PROTEIN HU"/>
    <property type="match status" value="1"/>
</dbReference>
<dbReference type="SMART" id="SM00411">
    <property type="entry name" value="BHL"/>
    <property type="match status" value="1"/>
</dbReference>
<dbReference type="KEGG" id="cre:CHLRE_06g285401v5"/>
<evidence type="ECO:0000256" key="1">
    <source>
        <dbReference type="ARBA" id="ARBA00023125"/>
    </source>
</evidence>
<dbReference type="InterPro" id="IPR000119">
    <property type="entry name" value="Hist_DNA-bd"/>
</dbReference>
<protein>
    <submittedName>
        <fullName evidence="4">Uncharacterized protein</fullName>
    </submittedName>
</protein>
<keyword evidence="1" id="KW-0238">DNA-binding</keyword>
<dbReference type="GO" id="GO:0030527">
    <property type="term" value="F:structural constituent of chromatin"/>
    <property type="evidence" value="ECO:0007669"/>
    <property type="project" value="InterPro"/>
</dbReference>
<organism evidence="4 5">
    <name type="scientific">Chlamydomonas reinhardtii</name>
    <name type="common">Chlamydomonas smithii</name>
    <dbReference type="NCBI Taxonomy" id="3055"/>
    <lineage>
        <taxon>Eukaryota</taxon>
        <taxon>Viridiplantae</taxon>
        <taxon>Chlorophyta</taxon>
        <taxon>core chlorophytes</taxon>
        <taxon>Chlorophyceae</taxon>
        <taxon>CS clade</taxon>
        <taxon>Chlamydomonadales</taxon>
        <taxon>Chlamydomonadaceae</taxon>
        <taxon>Chlamydomonas</taxon>
    </lineage>
</organism>
<dbReference type="SUPFAM" id="SSF47729">
    <property type="entry name" value="IHF-like DNA-binding proteins"/>
    <property type="match status" value="1"/>
</dbReference>
<dbReference type="PANTHER" id="PTHR33175:SF3">
    <property type="entry name" value="DNA-BINDING PROTEIN HU-BETA"/>
    <property type="match status" value="1"/>
</dbReference>
<dbReference type="OrthoDB" id="10261135at2759"/>
<proteinExistence type="inferred from homology"/>
<dbReference type="InterPro" id="IPR020816">
    <property type="entry name" value="Histone-like_DNA-bd_CS"/>
</dbReference>
<dbReference type="GeneID" id="5720996"/>
<dbReference type="PRINTS" id="PR01727">
    <property type="entry name" value="DNABINDINGHU"/>
</dbReference>